<organism evidence="1 2">
    <name type="scientific">Aristaeella hokkaidonensis</name>
    <dbReference type="NCBI Taxonomy" id="3046382"/>
    <lineage>
        <taxon>Bacteria</taxon>
        <taxon>Bacillati</taxon>
        <taxon>Bacillota</taxon>
        <taxon>Clostridia</taxon>
        <taxon>Eubacteriales</taxon>
        <taxon>Aristaeellaceae</taxon>
        <taxon>Aristaeella</taxon>
    </lineage>
</organism>
<evidence type="ECO:0000313" key="2">
    <source>
        <dbReference type="Proteomes" id="UP000682782"/>
    </source>
</evidence>
<protein>
    <submittedName>
        <fullName evidence="1">Uncharacterized protein</fullName>
    </submittedName>
</protein>
<accession>A0AC61N7F2</accession>
<reference evidence="1" key="1">
    <citation type="submission" date="2021-01" db="EMBL/GenBank/DDBJ databases">
        <title>Complete genome sequence of Clostridiales bacterium R-7.</title>
        <authorList>
            <person name="Mahoney-Kurpe S.C."/>
            <person name="Palevich N."/>
            <person name="Koike S."/>
            <person name="Moon C.D."/>
            <person name="Attwood G.T."/>
        </authorList>
    </citation>
    <scope>NUCLEOTIDE SEQUENCE</scope>
    <source>
        <strain evidence="1">R-7</strain>
    </source>
</reference>
<proteinExistence type="predicted"/>
<dbReference type="EMBL" id="CP068393">
    <property type="protein sequence ID" value="QUC66521.1"/>
    <property type="molecule type" value="Genomic_DNA"/>
</dbReference>
<evidence type="ECO:0000313" key="1">
    <source>
        <dbReference type="EMBL" id="QUC66521.1"/>
    </source>
</evidence>
<sequence>MKMKHNGNNALDEMQDQKMLKMEEYGYWILFWGLALAVVVQLLLGGSIRQVAGELIVLLIGGAYVLATSLKNGLWTRSATPTRKRNAAVSIIPAAIIGVLNVIKLIQKKDIGTNDILIAVAFAVGTYIVCFVVLEVLKVLYEKRRSKLDDVGEE</sequence>
<dbReference type="Proteomes" id="UP000682782">
    <property type="component" value="Chromosome"/>
</dbReference>
<name>A0AC61N7F2_9FIRM</name>
<keyword evidence="2" id="KW-1185">Reference proteome</keyword>
<gene>
    <name evidence="1" type="ORF">JYE49_11715</name>
</gene>